<gene>
    <name evidence="10" type="ORF">CB0940_12222</name>
    <name evidence="11" type="ORF">RHO25_013188</name>
</gene>
<dbReference type="OrthoDB" id="128308at2759"/>
<comment type="function">
    <text evidence="1">May be involved in a process influencing telomere capping.</text>
</comment>
<keyword evidence="7" id="KW-0539">Nucleus</keyword>
<evidence type="ECO:0000259" key="9">
    <source>
        <dbReference type="SMART" id="SM01312"/>
    </source>
</evidence>
<evidence type="ECO:0000313" key="13">
    <source>
        <dbReference type="Proteomes" id="UP001302367"/>
    </source>
</evidence>
<keyword evidence="13" id="KW-1185">Reference proteome</keyword>
<dbReference type="InterPro" id="IPR028094">
    <property type="entry name" value="RTC4_C"/>
</dbReference>
<proteinExistence type="inferred from homology"/>
<evidence type="ECO:0000256" key="2">
    <source>
        <dbReference type="ARBA" id="ARBA00004123"/>
    </source>
</evidence>
<dbReference type="GO" id="GO:0005634">
    <property type="term" value="C:nucleus"/>
    <property type="evidence" value="ECO:0007669"/>
    <property type="project" value="UniProtKB-SubCell"/>
</dbReference>
<evidence type="ECO:0000256" key="6">
    <source>
        <dbReference type="ARBA" id="ARBA00022490"/>
    </source>
</evidence>
<comment type="subcellular location">
    <subcellularLocation>
        <location evidence="3">Cytoplasm</location>
    </subcellularLocation>
    <subcellularLocation>
        <location evidence="2">Nucleus</location>
    </subcellularLocation>
</comment>
<evidence type="ECO:0000313" key="10">
    <source>
        <dbReference type="EMBL" id="PIA80873.1"/>
    </source>
</evidence>
<accession>A0A2G5GLM5</accession>
<dbReference type="EMBL" id="LKMD01000238">
    <property type="protein sequence ID" value="PIA80873.1"/>
    <property type="molecule type" value="Genomic_DNA"/>
</dbReference>
<reference evidence="10 12" key="1">
    <citation type="submission" date="2015-10" db="EMBL/GenBank/DDBJ databases">
        <title>The cercosporin biosynthetic gene cluster was horizontally transferred to several fungal lineages and shown to be expanded in Cercospora beticola based on microsynteny with recipient genomes.</title>
        <authorList>
            <person name="De Jonge R."/>
            <person name="Ebert M.K."/>
            <person name="Suttle J.C."/>
            <person name="Jurick Ii W.M."/>
            <person name="Secor G.A."/>
            <person name="Thomma B.P."/>
            <person name="Van De Peer Y."/>
            <person name="Bolton M.D."/>
        </authorList>
    </citation>
    <scope>NUCLEOTIDE SEQUENCE [LARGE SCALE GENOMIC DNA]</scope>
    <source>
        <strain evidence="10 12">09-40</strain>
    </source>
</reference>
<evidence type="ECO:0000313" key="12">
    <source>
        <dbReference type="Proteomes" id="UP000230605"/>
    </source>
</evidence>
<dbReference type="GO" id="GO:0005737">
    <property type="term" value="C:cytoplasm"/>
    <property type="evidence" value="ECO:0007669"/>
    <property type="project" value="UniProtKB-SubCell"/>
</dbReference>
<dbReference type="SMART" id="SM01312">
    <property type="entry name" value="RTC4"/>
    <property type="match status" value="1"/>
</dbReference>
<name>A0A2G5GLM5_CERBT</name>
<feature type="region of interest" description="Disordered" evidence="8">
    <location>
        <begin position="46"/>
        <end position="78"/>
    </location>
</feature>
<feature type="region of interest" description="Disordered" evidence="8">
    <location>
        <begin position="1"/>
        <end position="22"/>
    </location>
</feature>
<evidence type="ECO:0000256" key="7">
    <source>
        <dbReference type="ARBA" id="ARBA00023242"/>
    </source>
</evidence>
<dbReference type="EMBL" id="CP134193">
    <property type="protein sequence ID" value="WPB08522.1"/>
    <property type="molecule type" value="Genomic_DNA"/>
</dbReference>
<comment type="similarity">
    <text evidence="4">Belongs to the RTC4 family.</text>
</comment>
<dbReference type="PANTHER" id="PTHR41391:SF1">
    <property type="entry name" value="RESTRICTION OF TELOMERE CAPPING PROTEIN 4"/>
    <property type="match status" value="1"/>
</dbReference>
<evidence type="ECO:0000256" key="4">
    <source>
        <dbReference type="ARBA" id="ARBA00009461"/>
    </source>
</evidence>
<dbReference type="Proteomes" id="UP001302367">
    <property type="component" value="Chromosome 10"/>
</dbReference>
<evidence type="ECO:0000256" key="5">
    <source>
        <dbReference type="ARBA" id="ARBA00015162"/>
    </source>
</evidence>
<dbReference type="PANTHER" id="PTHR41391">
    <property type="entry name" value="RESTRICTION OF TELOMERE CAPPING PROTEIN 4"/>
    <property type="match status" value="1"/>
</dbReference>
<feature type="domain" description="Restriction of telomere capping protein 4 C-terminal" evidence="9">
    <location>
        <begin position="192"/>
        <end position="327"/>
    </location>
</feature>
<protein>
    <recommendedName>
        <fullName evidence="5">Restriction of telomere capping protein 4</fullName>
    </recommendedName>
</protein>
<dbReference type="Proteomes" id="UP000230605">
    <property type="component" value="Unassembled WGS sequence"/>
</dbReference>
<evidence type="ECO:0000256" key="1">
    <source>
        <dbReference type="ARBA" id="ARBA00002738"/>
    </source>
</evidence>
<dbReference type="Pfam" id="PF14474">
    <property type="entry name" value="RTC4"/>
    <property type="match status" value="1"/>
</dbReference>
<dbReference type="AlphaFoldDB" id="A0A2G5GLM5"/>
<reference evidence="11 13" key="2">
    <citation type="submission" date="2023-09" db="EMBL/GenBank/DDBJ databases">
        <title>Complete-Gapless Cercospora beticola genome.</title>
        <authorList>
            <person name="Wyatt N.A."/>
            <person name="Spanner R.E."/>
            <person name="Bolton M.D."/>
        </authorList>
    </citation>
    <scope>NUCLEOTIDE SEQUENCE [LARGE SCALE GENOMIC DNA]</scope>
    <source>
        <strain evidence="11">Cb09-40</strain>
    </source>
</reference>
<dbReference type="InterPro" id="IPR039024">
    <property type="entry name" value="RTC4"/>
</dbReference>
<evidence type="ECO:0000256" key="3">
    <source>
        <dbReference type="ARBA" id="ARBA00004496"/>
    </source>
</evidence>
<organism evidence="10 12">
    <name type="scientific">Cercospora beticola</name>
    <name type="common">Sugarbeet leaf spot fungus</name>
    <dbReference type="NCBI Taxonomy" id="122368"/>
    <lineage>
        <taxon>Eukaryota</taxon>
        <taxon>Fungi</taxon>
        <taxon>Dikarya</taxon>
        <taxon>Ascomycota</taxon>
        <taxon>Pezizomycotina</taxon>
        <taxon>Dothideomycetes</taxon>
        <taxon>Dothideomycetidae</taxon>
        <taxon>Mycosphaerellales</taxon>
        <taxon>Mycosphaerellaceae</taxon>
        <taxon>Cercospora</taxon>
    </lineage>
</organism>
<sequence length="330" mass="36860">MAKAVNCGNTPFDESDDEPVFPGYNFKKPIVTYAGSRKKKVAAFKGEATNTAQAEPKDKKQGVTFGGSTNKKDATSEGKAPRFVRLDYTVASNSSAKADQTIEEYRCPSDSDEEDDSPCCSICKASVDSCAKQDFEDLNAGCIWNYKTQVRFCKWHSSKTARETWRQRGYPELDWKYLPARMHRHLDFLSEVLNGQVESYHRAKLQEQQGSHHIGSKEKQAAKSQQMLKMADKPIMGYYGPKGERVITAFVTENLARDLAIHSTQDKIFHAPGVQGGVCTVVEWVLAPHMVELLVKEDLKLMQSDWDAHARAILADSTAIGELLCLEDNP</sequence>
<evidence type="ECO:0000256" key="8">
    <source>
        <dbReference type="SAM" id="MobiDB-lite"/>
    </source>
</evidence>
<evidence type="ECO:0000313" key="11">
    <source>
        <dbReference type="EMBL" id="WPB08522.1"/>
    </source>
</evidence>
<keyword evidence="6" id="KW-0963">Cytoplasm</keyword>